<dbReference type="AlphaFoldDB" id="A0A1M4EPF6"/>
<protein>
    <submittedName>
        <fullName evidence="1">Uncharacterized protein</fullName>
    </submittedName>
</protein>
<name>A0A1M4EPF6_9ACTN</name>
<organism evidence="1">
    <name type="scientific">Nonomuraea gerenzanensis</name>
    <dbReference type="NCBI Taxonomy" id="93944"/>
    <lineage>
        <taxon>Bacteria</taxon>
        <taxon>Bacillati</taxon>
        <taxon>Actinomycetota</taxon>
        <taxon>Actinomycetes</taxon>
        <taxon>Streptosporangiales</taxon>
        <taxon>Streptosporangiaceae</taxon>
        <taxon>Nonomuraea</taxon>
    </lineage>
</organism>
<sequence length="48" mass="5301">MGGISLERSRISGRVMLVWMLSGRRGSLRAALERSAYAAGNDLYDELD</sequence>
<proteinExistence type="predicted"/>
<gene>
    <name evidence="1" type="ORF">BN4615_P10257</name>
</gene>
<accession>A0A1M4EPF6</accession>
<dbReference type="EMBL" id="LT559118">
    <property type="protein sequence ID" value="SBP00741.1"/>
    <property type="molecule type" value="Genomic_DNA"/>
</dbReference>
<evidence type="ECO:0000313" key="1">
    <source>
        <dbReference type="EMBL" id="SBP00741.1"/>
    </source>
</evidence>
<reference evidence="1" key="1">
    <citation type="submission" date="2016-04" db="EMBL/GenBank/DDBJ databases">
        <authorList>
            <person name="Evans L.H."/>
            <person name="Alamgir A."/>
            <person name="Owens N."/>
            <person name="Weber N.D."/>
            <person name="Virtaneva K."/>
            <person name="Barbian K."/>
            <person name="Babar A."/>
            <person name="Rosenke K."/>
        </authorList>
    </citation>
    <scope>NUCLEOTIDE SEQUENCE</scope>
    <source>
        <strain evidence="1">Nono1</strain>
    </source>
</reference>